<organism evidence="1">
    <name type="scientific">marine sediment metagenome</name>
    <dbReference type="NCBI Taxonomy" id="412755"/>
    <lineage>
        <taxon>unclassified sequences</taxon>
        <taxon>metagenomes</taxon>
        <taxon>ecological metagenomes</taxon>
    </lineage>
</organism>
<sequence>MVDMDEKKEKTWQLTKKAYPITVRVTAPIYDVMLGFLETGAYLNLSEYVNELFQQYFKEKGIEIEAVKAGEEEEEEVPREETLLGTSIVNARLPIPMKNAVDQVLDSGLYFNVSHYLRDIIRKDLEARGIDLEKSS</sequence>
<dbReference type="AlphaFoldDB" id="X1FD18"/>
<dbReference type="GO" id="GO:0006355">
    <property type="term" value="P:regulation of DNA-templated transcription"/>
    <property type="evidence" value="ECO:0007669"/>
    <property type="project" value="InterPro"/>
</dbReference>
<gene>
    <name evidence="1" type="ORF">S03H2_02770</name>
</gene>
<name>X1FD18_9ZZZZ</name>
<dbReference type="InterPro" id="IPR010985">
    <property type="entry name" value="Ribbon_hlx_hlx"/>
</dbReference>
<proteinExistence type="predicted"/>
<protein>
    <submittedName>
        <fullName evidence="1">Uncharacterized protein</fullName>
    </submittedName>
</protein>
<accession>X1FD18</accession>
<comment type="caution">
    <text evidence="1">The sequence shown here is derived from an EMBL/GenBank/DDBJ whole genome shotgun (WGS) entry which is preliminary data.</text>
</comment>
<dbReference type="SUPFAM" id="SSF47598">
    <property type="entry name" value="Ribbon-helix-helix"/>
    <property type="match status" value="1"/>
</dbReference>
<evidence type="ECO:0000313" key="1">
    <source>
        <dbReference type="EMBL" id="GAH27309.1"/>
    </source>
</evidence>
<dbReference type="EMBL" id="BARU01000965">
    <property type="protein sequence ID" value="GAH27309.1"/>
    <property type="molecule type" value="Genomic_DNA"/>
</dbReference>
<reference evidence="1" key="1">
    <citation type="journal article" date="2014" name="Front. Microbiol.">
        <title>High frequency of phylogenetically diverse reductive dehalogenase-homologous genes in deep subseafloor sedimentary metagenomes.</title>
        <authorList>
            <person name="Kawai M."/>
            <person name="Futagami T."/>
            <person name="Toyoda A."/>
            <person name="Takaki Y."/>
            <person name="Nishi S."/>
            <person name="Hori S."/>
            <person name="Arai W."/>
            <person name="Tsubouchi T."/>
            <person name="Morono Y."/>
            <person name="Uchiyama I."/>
            <person name="Ito T."/>
            <person name="Fujiyama A."/>
            <person name="Inagaki F."/>
            <person name="Takami H."/>
        </authorList>
    </citation>
    <scope>NUCLEOTIDE SEQUENCE</scope>
    <source>
        <strain evidence="1">Expedition CK06-06</strain>
    </source>
</reference>